<dbReference type="RefSeq" id="WP_354661680.1">
    <property type="nucleotide sequence ID" value="NZ_JBEXAC010000002.1"/>
</dbReference>
<protein>
    <submittedName>
        <fullName evidence="1">Uncharacterized protein</fullName>
    </submittedName>
</protein>
<dbReference type="EMBL" id="JBEXAC010000002">
    <property type="protein sequence ID" value="MET6999113.1"/>
    <property type="molecule type" value="Genomic_DNA"/>
</dbReference>
<accession>A0ABV2T7X4</accession>
<comment type="caution">
    <text evidence="1">The sequence shown here is derived from an EMBL/GenBank/DDBJ whole genome shotgun (WGS) entry which is preliminary data.</text>
</comment>
<evidence type="ECO:0000313" key="1">
    <source>
        <dbReference type="EMBL" id="MET6999113.1"/>
    </source>
</evidence>
<proteinExistence type="predicted"/>
<dbReference type="PROSITE" id="PS51257">
    <property type="entry name" value="PROKAR_LIPOPROTEIN"/>
    <property type="match status" value="1"/>
</dbReference>
<name>A0ABV2T7X4_9BACT</name>
<gene>
    <name evidence="1" type="ORF">ABR189_17125</name>
</gene>
<sequence length="296" mass="32228">MKRKLLSLILGIFILSGCKFNTGVKKDPRTNLSIANTGLSYNTYVLSVNNEPLQKAIIKQGEKISLQFFDVKGFKEESGRVYPGISLVVTNEQGEEVSANTDLLAHTSKEGVSPIDAQTLSASFVPGTPQIVAGGKYSIHIRIWDKKQDGEITADMPFEVAKNVTPGMKIIAAGLTADAAFITSAAGRVQNNEVKLGGQIGIDFVGLKGFTVKDGKVFPGARISIYGKDGKLKHKTKNLFARMKEGITPADAQSRLSMSINLENERLKGDESEWHFKVWDTKTDAEIEAVVVLKLK</sequence>
<keyword evidence="2" id="KW-1185">Reference proteome</keyword>
<evidence type="ECO:0000313" key="2">
    <source>
        <dbReference type="Proteomes" id="UP001549749"/>
    </source>
</evidence>
<organism evidence="1 2">
    <name type="scientific">Chitinophaga defluvii</name>
    <dbReference type="NCBI Taxonomy" id="3163343"/>
    <lineage>
        <taxon>Bacteria</taxon>
        <taxon>Pseudomonadati</taxon>
        <taxon>Bacteroidota</taxon>
        <taxon>Chitinophagia</taxon>
        <taxon>Chitinophagales</taxon>
        <taxon>Chitinophagaceae</taxon>
        <taxon>Chitinophaga</taxon>
    </lineage>
</organism>
<dbReference type="Proteomes" id="UP001549749">
    <property type="component" value="Unassembled WGS sequence"/>
</dbReference>
<reference evidence="1 2" key="1">
    <citation type="submission" date="2024-06" db="EMBL/GenBank/DDBJ databases">
        <title>Chitinophaga defluvii sp. nov., isolated from municipal sewage.</title>
        <authorList>
            <person name="Zhang L."/>
        </authorList>
    </citation>
    <scope>NUCLEOTIDE SEQUENCE [LARGE SCALE GENOMIC DNA]</scope>
    <source>
        <strain evidence="1 2">H8</strain>
    </source>
</reference>